<keyword evidence="1" id="KW-0812">Transmembrane</keyword>
<sequence length="236" mass="26018">MWLESILPSAVVSVMMDLLKALFYFLASVNSLQGFLLLPYIGGLTDNFTRLFGWLGFGACVVDNVSGLLYHGMELTILCGSTSSSECFTVKGRRILEFVVLASFAIFFTGEYDLPLISAFLKTISAISLATLVTFHQTQPNLVEMVSTIYFPLTTGALIAVSSIADNGHLFWATFNTVLFDRFSEAGRHVETSISYNVAVTLNLFVNAMREMMSARKEPLPPIRNAFIDISVKPPN</sequence>
<dbReference type="Proteomes" id="UP000678499">
    <property type="component" value="Unassembled WGS sequence"/>
</dbReference>
<feature type="transmembrane region" description="Helical" evidence="1">
    <location>
        <begin position="21"/>
        <end position="42"/>
    </location>
</feature>
<dbReference type="EMBL" id="OA884441">
    <property type="protein sequence ID" value="CAD7280789.1"/>
    <property type="molecule type" value="Genomic_DNA"/>
</dbReference>
<protein>
    <submittedName>
        <fullName evidence="2">Uncharacterized protein</fullName>
    </submittedName>
</protein>
<feature type="transmembrane region" description="Helical" evidence="1">
    <location>
        <begin position="116"/>
        <end position="135"/>
    </location>
</feature>
<reference evidence="2" key="1">
    <citation type="submission" date="2020-11" db="EMBL/GenBank/DDBJ databases">
        <authorList>
            <person name="Tran Van P."/>
        </authorList>
    </citation>
    <scope>NUCLEOTIDE SEQUENCE</scope>
</reference>
<name>A0A7R9GFM7_9CRUS</name>
<evidence type="ECO:0000256" key="1">
    <source>
        <dbReference type="SAM" id="Phobius"/>
    </source>
</evidence>
<evidence type="ECO:0000313" key="3">
    <source>
        <dbReference type="Proteomes" id="UP000678499"/>
    </source>
</evidence>
<keyword evidence="1" id="KW-0472">Membrane</keyword>
<evidence type="ECO:0000313" key="2">
    <source>
        <dbReference type="EMBL" id="CAD7280789.1"/>
    </source>
</evidence>
<accession>A0A7R9GFM7</accession>
<keyword evidence="1" id="KW-1133">Transmembrane helix</keyword>
<organism evidence="2">
    <name type="scientific">Notodromas monacha</name>
    <dbReference type="NCBI Taxonomy" id="399045"/>
    <lineage>
        <taxon>Eukaryota</taxon>
        <taxon>Metazoa</taxon>
        <taxon>Ecdysozoa</taxon>
        <taxon>Arthropoda</taxon>
        <taxon>Crustacea</taxon>
        <taxon>Oligostraca</taxon>
        <taxon>Ostracoda</taxon>
        <taxon>Podocopa</taxon>
        <taxon>Podocopida</taxon>
        <taxon>Cypridocopina</taxon>
        <taxon>Cypridoidea</taxon>
        <taxon>Cyprididae</taxon>
        <taxon>Notodromas</taxon>
    </lineage>
</organism>
<dbReference type="AlphaFoldDB" id="A0A7R9GFM7"/>
<gene>
    <name evidence="2" type="ORF">NMOB1V02_LOCUS8446</name>
</gene>
<dbReference type="EMBL" id="CAJPEX010002404">
    <property type="protein sequence ID" value="CAG0920941.1"/>
    <property type="molecule type" value="Genomic_DNA"/>
</dbReference>
<keyword evidence="3" id="KW-1185">Reference proteome</keyword>
<feature type="transmembrane region" description="Helical" evidence="1">
    <location>
        <begin position="54"/>
        <end position="73"/>
    </location>
</feature>
<proteinExistence type="predicted"/>